<comment type="caution">
    <text evidence="3">The sequence shown here is derived from an EMBL/GenBank/DDBJ whole genome shotgun (WGS) entry which is preliminary data.</text>
</comment>
<dbReference type="InterPro" id="IPR049050">
    <property type="entry name" value="nSTAND3"/>
</dbReference>
<keyword evidence="1" id="KW-1133">Transmembrane helix</keyword>
<organism evidence="3 4">
    <name type="scientific">Chryseobacterium aquaticum subsp. greenlandense</name>
    <dbReference type="NCBI Taxonomy" id="345663"/>
    <lineage>
        <taxon>Bacteria</taxon>
        <taxon>Pseudomonadati</taxon>
        <taxon>Bacteroidota</taxon>
        <taxon>Flavobacteriia</taxon>
        <taxon>Flavobacteriales</taxon>
        <taxon>Weeksellaceae</taxon>
        <taxon>Chryseobacterium group</taxon>
        <taxon>Chryseobacterium</taxon>
    </lineage>
</organism>
<proteinExistence type="predicted"/>
<dbReference type="InterPro" id="IPR027417">
    <property type="entry name" value="P-loop_NTPase"/>
</dbReference>
<dbReference type="Gene3D" id="3.40.50.300">
    <property type="entry name" value="P-loop containing nucleotide triphosphate hydrolases"/>
    <property type="match status" value="1"/>
</dbReference>
<dbReference type="RefSeq" id="WP_059137061.1">
    <property type="nucleotide sequence ID" value="NZ_LMAI01000006.1"/>
</dbReference>
<feature type="domain" description="Novel STAND NTPase 3" evidence="2">
    <location>
        <begin position="113"/>
        <end position="239"/>
    </location>
</feature>
<dbReference type="SUPFAM" id="SSF52540">
    <property type="entry name" value="P-loop containing nucleoside triphosphate hydrolases"/>
    <property type="match status" value="1"/>
</dbReference>
<name>A0A101CFZ5_9FLAO</name>
<reference evidence="3 4" key="1">
    <citation type="submission" date="2015-10" db="EMBL/GenBank/DDBJ databases">
        <title>Genome sequence of Chryseobacterium greenlandense.</title>
        <authorList>
            <person name="Newman J."/>
            <person name="Fischer K."/>
            <person name="Miller J."/>
        </authorList>
    </citation>
    <scope>NUCLEOTIDE SEQUENCE [LARGE SCALE GENOMIC DNA]</scope>
    <source>
        <strain evidence="3 4">UMB34</strain>
    </source>
</reference>
<sequence length="504" mass="59968">MNDLIESFFNLFFIPKVSKILSEIINFGAICGIVTYTFKFIINLYLKRKNNLNLVPYYTDTILKAAKKKYIRTKCQNIDPSNEIEFENNFAFAVREDLLNFFLKNVFRIKQPEQKYYLILGDAGMGKTTFLLNLFRLYNNNLLNLIFSNEKMKLLPLGENFDELQKVISDIKDPEKTILLLDALDESNLFFHEETKNYSIFFDKLISLVSNFKQVVITCRTNFFINEKEEPYELKIKKYNTTGNGFHIIKKVYISPFNNSDVKKYLNNTFPFWQIENKNKAKKIILSTKDIFFRPMLLSYIEDLVKLNKSNFIKFEVYEALIEAWIDRESLKYPEAEKLIFKTNLYLFTYELAIHIYENYKENGYFISFENSQKIALKNNINLNELEIRSRTLLNRNSNGDYKFSHKTILECLLAYFSFLTRKNIGVNQYQIFYNLENFDFAQNLVEELHLNYKQFFKLPNIYEIDDFASEHASKVIKEKYKNSKPTIVWENGMTYRIHLQDLS</sequence>
<dbReference type="Proteomes" id="UP000054388">
    <property type="component" value="Unassembled WGS sequence"/>
</dbReference>
<feature type="transmembrane region" description="Helical" evidence="1">
    <location>
        <begin position="20"/>
        <end position="42"/>
    </location>
</feature>
<dbReference type="EMBL" id="LMAI01000006">
    <property type="protein sequence ID" value="KUJ55553.1"/>
    <property type="molecule type" value="Genomic_DNA"/>
</dbReference>
<evidence type="ECO:0000313" key="3">
    <source>
        <dbReference type="EMBL" id="KUJ55553.1"/>
    </source>
</evidence>
<dbReference type="AlphaFoldDB" id="A0A101CFZ5"/>
<keyword evidence="1" id="KW-0472">Membrane</keyword>
<dbReference type="Pfam" id="PF20720">
    <property type="entry name" value="nSTAND3"/>
    <property type="match status" value="1"/>
</dbReference>
<keyword evidence="1" id="KW-0812">Transmembrane</keyword>
<protein>
    <recommendedName>
        <fullName evidence="2">Novel STAND NTPase 3 domain-containing protein</fullName>
    </recommendedName>
</protein>
<evidence type="ECO:0000313" key="4">
    <source>
        <dbReference type="Proteomes" id="UP000054388"/>
    </source>
</evidence>
<evidence type="ECO:0000259" key="2">
    <source>
        <dbReference type="Pfam" id="PF20720"/>
    </source>
</evidence>
<evidence type="ECO:0000256" key="1">
    <source>
        <dbReference type="SAM" id="Phobius"/>
    </source>
</evidence>
<accession>A0A101CFZ5</accession>
<gene>
    <name evidence="3" type="ORF">AR686_12120</name>
</gene>